<dbReference type="InterPro" id="IPR027414">
    <property type="entry name" value="GH95_N_dom"/>
</dbReference>
<sequence>MTTKKLYIIGLFGAVSFFFLMPASAFARDWKLWYRYPAREWEEALPVGNGRIGGMVFGGIDRERISLNEESIWSGTPVPKEATNVHQLVIKKQRELYFAGKPHEAKKVNTSNVEISPDFDVRKEKIEGTSRSRHIYKPLADLYLHFGSTRELPSDYYRDLDLDRAVATVKYNSAGINYTREVFCSHPDQVMVVRVTADKPGQISFNTKMTRRIDVKADMYRYDAELGAKVESITRPPDPVIRVISPGRFSFSGQADPDGVEFTAHFQVIAQGGNVKRIPEGFEVEDADSAVLYVTAATDYNHENPDDIACSHMDSVSRKSFDELLQRHVEDHQSLFRRVDIDLGTSRNAEMPTDKRVLAHQLGIKDCRVPEDMERDPDLYALYFQYGRYLMIACSRPGTMPPALQGIWNDSLLPPWFGGHTSDINVEMNYWPVETCNLSECHRALLDFVEGFSDAASKSADISYGCRGMVVNGMTIWGPKTAASNWQDFGGWLSQHFWEHYAFTGDEEYLAEHAYPFMKENALFYLDFMVKDPRNGWLLTGPAYSPENQFLYPDGSRGHSDMGVTMSLAIIRDLFENTIKAGEILGVDPGLRSQMKAALDDLAPYQIGIFGQLQEWLFDYDEVYPGHRHMSHLFGVAPGYSITPRTTTELAEAAKKSLIRRLDNNGGWTGWSRAWALNLAARLKDGELARQQLQLQLERTTFYNLFDSHPRKGGNTICFQIEGNFGSIAGMAEMFLQSHEDYIELMPAHPSAWKKGYVKGLRARGGFEVDIAWDDGKLTEAVIKSLNGKDCRVRYGDKIIKLKTEPGKNYKFNESLKLI</sequence>
<dbReference type="Proteomes" id="UP000188181">
    <property type="component" value="Chromosome"/>
</dbReference>
<feature type="domain" description="Alpha fucosidase A-like C-terminal" evidence="2">
    <location>
        <begin position="737"/>
        <end position="800"/>
    </location>
</feature>
<dbReference type="Gene3D" id="2.60.40.1180">
    <property type="entry name" value="Golgi alpha-mannosidase II"/>
    <property type="match status" value="1"/>
</dbReference>
<evidence type="ECO:0000259" key="3">
    <source>
        <dbReference type="Pfam" id="PF22124"/>
    </source>
</evidence>
<dbReference type="SUPFAM" id="SSF48208">
    <property type="entry name" value="Six-hairpin glycosidases"/>
    <property type="match status" value="1"/>
</dbReference>
<evidence type="ECO:0000313" key="5">
    <source>
        <dbReference type="Proteomes" id="UP000188181"/>
    </source>
</evidence>
<dbReference type="InterPro" id="IPR013780">
    <property type="entry name" value="Glyco_hydro_b"/>
</dbReference>
<proteinExistence type="predicted"/>
<organism evidence="4 5">
    <name type="scientific">Limihaloglobus sulfuriphilus</name>
    <dbReference type="NCBI Taxonomy" id="1851148"/>
    <lineage>
        <taxon>Bacteria</taxon>
        <taxon>Pseudomonadati</taxon>
        <taxon>Planctomycetota</taxon>
        <taxon>Phycisphaerae</taxon>
        <taxon>Sedimentisphaerales</taxon>
        <taxon>Sedimentisphaeraceae</taxon>
        <taxon>Limihaloglobus</taxon>
    </lineage>
</organism>
<dbReference type="InterPro" id="IPR049053">
    <property type="entry name" value="AFCA-like_C"/>
</dbReference>
<dbReference type="Pfam" id="PF21307">
    <property type="entry name" value="Glyco_hydro_95_C"/>
    <property type="match status" value="1"/>
</dbReference>
<dbReference type="GO" id="GO:0005975">
    <property type="term" value="P:carbohydrate metabolic process"/>
    <property type="evidence" value="ECO:0007669"/>
    <property type="project" value="InterPro"/>
</dbReference>
<keyword evidence="5" id="KW-1185">Reference proteome</keyword>
<protein>
    <submittedName>
        <fullName evidence="4">Trehalose and maltose hydrolases (Possible phosphorylases)</fullName>
    </submittedName>
</protein>
<dbReference type="AlphaFoldDB" id="A0A1R7T685"/>
<dbReference type="PANTHER" id="PTHR31084">
    <property type="entry name" value="ALPHA-L-FUCOSIDASE 2"/>
    <property type="match status" value="1"/>
</dbReference>
<evidence type="ECO:0000313" key="4">
    <source>
        <dbReference type="EMBL" id="AQQ72493.1"/>
    </source>
</evidence>
<name>A0A1R7T685_9BACT</name>
<dbReference type="InterPro" id="IPR016518">
    <property type="entry name" value="Alpha-L-fucosidase"/>
</dbReference>
<keyword evidence="4" id="KW-0378">Hydrolase</keyword>
<dbReference type="GO" id="GO:0004560">
    <property type="term" value="F:alpha-L-fucosidase activity"/>
    <property type="evidence" value="ECO:0007669"/>
    <property type="project" value="InterPro"/>
</dbReference>
<feature type="domain" description="Glycosyl hydrolase family 95 catalytic" evidence="3">
    <location>
        <begin position="320"/>
        <end position="734"/>
    </location>
</feature>
<dbReference type="STRING" id="1851148.SMSP2_02879"/>
<gene>
    <name evidence="4" type="ORF">SMSP2_02879</name>
</gene>
<dbReference type="PIRSF" id="PIRSF007663">
    <property type="entry name" value="UCP007663"/>
    <property type="match status" value="1"/>
</dbReference>
<evidence type="ECO:0000259" key="1">
    <source>
        <dbReference type="Pfam" id="PF14498"/>
    </source>
</evidence>
<dbReference type="PANTHER" id="PTHR31084:SF0">
    <property type="entry name" value="ALPHA-L-FUCOSIDASE 2"/>
    <property type="match status" value="1"/>
</dbReference>
<dbReference type="RefSeq" id="WP_146684678.1">
    <property type="nucleotide sequence ID" value="NZ_CP019646.1"/>
</dbReference>
<dbReference type="EMBL" id="CP019646">
    <property type="protein sequence ID" value="AQQ72493.1"/>
    <property type="molecule type" value="Genomic_DNA"/>
</dbReference>
<reference evidence="5" key="1">
    <citation type="submission" date="2017-02" db="EMBL/GenBank/DDBJ databases">
        <title>Comparative genomics and description of representatives of a novel lineage of planctomycetes thriving in anoxic sediments.</title>
        <authorList>
            <person name="Spring S."/>
            <person name="Bunk B."/>
            <person name="Sproer C."/>
        </authorList>
    </citation>
    <scope>NUCLEOTIDE SEQUENCE [LARGE SCALE GENOMIC DNA]</scope>
    <source>
        <strain evidence="5">SM-Chi-D1</strain>
    </source>
</reference>
<dbReference type="Gene3D" id="2.70.98.50">
    <property type="entry name" value="putative glycoside hydrolase family protein from bacillus halodurans"/>
    <property type="match status" value="1"/>
</dbReference>
<evidence type="ECO:0000259" key="2">
    <source>
        <dbReference type="Pfam" id="PF21307"/>
    </source>
</evidence>
<dbReference type="InterPro" id="IPR008928">
    <property type="entry name" value="6-hairpin_glycosidase_sf"/>
</dbReference>
<dbReference type="OrthoDB" id="9802600at2"/>
<dbReference type="Pfam" id="PF14498">
    <property type="entry name" value="Glyco_hyd_65N_2"/>
    <property type="match status" value="1"/>
</dbReference>
<dbReference type="KEGG" id="pbas:SMSP2_02879"/>
<dbReference type="InterPro" id="IPR054363">
    <property type="entry name" value="GH95_cat"/>
</dbReference>
<dbReference type="Pfam" id="PF22124">
    <property type="entry name" value="Glyco_hydro_95_cat"/>
    <property type="match status" value="1"/>
</dbReference>
<accession>A0A1R7T685</accession>
<feature type="domain" description="Glycosyl hydrolase family 95 N-terminal" evidence="1">
    <location>
        <begin position="32"/>
        <end position="301"/>
    </location>
</feature>